<evidence type="ECO:0000256" key="10">
    <source>
        <dbReference type="ARBA" id="ARBA00023209"/>
    </source>
</evidence>
<keyword evidence="11" id="KW-1208">Phospholipid metabolism</keyword>
<reference evidence="13" key="1">
    <citation type="submission" date="2016-10" db="EMBL/GenBank/DDBJ databases">
        <title>Sequence of Gallionella enrichment culture.</title>
        <authorList>
            <person name="Poehlein A."/>
            <person name="Muehling M."/>
            <person name="Daniel R."/>
        </authorList>
    </citation>
    <scope>NUCLEOTIDE SEQUENCE</scope>
</reference>
<feature type="transmembrane region" description="Helical" evidence="12">
    <location>
        <begin position="162"/>
        <end position="187"/>
    </location>
</feature>
<evidence type="ECO:0000256" key="8">
    <source>
        <dbReference type="ARBA" id="ARBA00023098"/>
    </source>
</evidence>
<evidence type="ECO:0000256" key="11">
    <source>
        <dbReference type="ARBA" id="ARBA00023264"/>
    </source>
</evidence>
<feature type="transmembrane region" description="Helical" evidence="12">
    <location>
        <begin position="199"/>
        <end position="221"/>
    </location>
</feature>
<evidence type="ECO:0000256" key="9">
    <source>
        <dbReference type="ARBA" id="ARBA00023136"/>
    </source>
</evidence>
<name>A0A1J5S944_9ZZZZ</name>
<dbReference type="PANTHER" id="PTHR46382">
    <property type="entry name" value="PHOSPHATIDATE CYTIDYLYLTRANSFERASE"/>
    <property type="match status" value="1"/>
</dbReference>
<evidence type="ECO:0000256" key="2">
    <source>
        <dbReference type="ARBA" id="ARBA00022475"/>
    </source>
</evidence>
<organism evidence="13">
    <name type="scientific">mine drainage metagenome</name>
    <dbReference type="NCBI Taxonomy" id="410659"/>
    <lineage>
        <taxon>unclassified sequences</taxon>
        <taxon>metagenomes</taxon>
        <taxon>ecological metagenomes</taxon>
    </lineage>
</organism>
<evidence type="ECO:0000256" key="4">
    <source>
        <dbReference type="ARBA" id="ARBA00022679"/>
    </source>
</evidence>
<evidence type="ECO:0000313" key="13">
    <source>
        <dbReference type="EMBL" id="OIR05033.1"/>
    </source>
</evidence>
<evidence type="ECO:0000256" key="3">
    <source>
        <dbReference type="ARBA" id="ARBA00022516"/>
    </source>
</evidence>
<accession>A0A1J5S944</accession>
<keyword evidence="6 13" id="KW-0548">Nucleotidyltransferase</keyword>
<proteinExistence type="predicted"/>
<keyword evidence="7 12" id="KW-1133">Transmembrane helix</keyword>
<evidence type="ECO:0000256" key="5">
    <source>
        <dbReference type="ARBA" id="ARBA00022692"/>
    </source>
</evidence>
<dbReference type="GO" id="GO:0004605">
    <property type="term" value="F:phosphatidate cytidylyltransferase activity"/>
    <property type="evidence" value="ECO:0007669"/>
    <property type="project" value="UniProtKB-EC"/>
</dbReference>
<keyword evidence="5 12" id="KW-0812">Transmembrane</keyword>
<dbReference type="GO" id="GO:0016024">
    <property type="term" value="P:CDP-diacylglycerol biosynthetic process"/>
    <property type="evidence" value="ECO:0007669"/>
    <property type="project" value="TreeGrafter"/>
</dbReference>
<keyword evidence="9 12" id="KW-0472">Membrane</keyword>
<evidence type="ECO:0000256" key="12">
    <source>
        <dbReference type="SAM" id="Phobius"/>
    </source>
</evidence>
<evidence type="ECO:0000256" key="1">
    <source>
        <dbReference type="ARBA" id="ARBA00004651"/>
    </source>
</evidence>
<gene>
    <name evidence="13" type="primary">cdsA_4</name>
    <name evidence="13" type="ORF">GALL_128490</name>
</gene>
<dbReference type="Pfam" id="PF01148">
    <property type="entry name" value="CTP_transf_1"/>
    <property type="match status" value="1"/>
</dbReference>
<dbReference type="AlphaFoldDB" id="A0A1J5S944"/>
<keyword evidence="8" id="KW-0443">Lipid metabolism</keyword>
<feature type="transmembrane region" description="Helical" evidence="12">
    <location>
        <begin position="123"/>
        <end position="142"/>
    </location>
</feature>
<keyword evidence="4 13" id="KW-0808">Transferase</keyword>
<protein>
    <submittedName>
        <fullName evidence="13">Phosphatidate cytidylyltransferase</fullName>
        <ecNumber evidence="13">2.7.7.41</ecNumber>
    </submittedName>
</protein>
<feature type="transmembrane region" description="Helical" evidence="12">
    <location>
        <begin position="64"/>
        <end position="81"/>
    </location>
</feature>
<keyword evidence="3" id="KW-0444">Lipid biosynthesis</keyword>
<dbReference type="PANTHER" id="PTHR46382:SF1">
    <property type="entry name" value="PHOSPHATIDATE CYTIDYLYLTRANSFERASE"/>
    <property type="match status" value="1"/>
</dbReference>
<dbReference type="EC" id="2.7.7.41" evidence="13"/>
<feature type="transmembrane region" description="Helical" evidence="12">
    <location>
        <begin position="12"/>
        <end position="28"/>
    </location>
</feature>
<keyword evidence="2" id="KW-1003">Cell membrane</keyword>
<sequence length="291" mass="33131">MAFNLQTFKTRTLTAIVFAVVMLSGLLINQWTFFILFTIIHFGCWIEYQKLIGLIDEDYKQIDWFHKYSIMLLGFCFMMWMTNYSYKINRIELQGIGWLVGLIIAILFLGKEIVFKKQLNIKLIGYSLLGLIYISLSWGLMMSIRNIGMVFKFSRLIFDFGMIYPLIIIVSIWINDTMAYIVGSFIGKTPLSKISPKKTWEGTVGGVILSVTVIGLISYLITKNIDVNILIIALIAAVAGTFGDLLESKIKRMANVKDSGSFMPGHGGFLDRFDSLLIATPFVWLFIKLFV</sequence>
<evidence type="ECO:0000256" key="6">
    <source>
        <dbReference type="ARBA" id="ARBA00022695"/>
    </source>
</evidence>
<comment type="subcellular location">
    <subcellularLocation>
        <location evidence="1">Cell membrane</location>
        <topology evidence="1">Multi-pass membrane protein</topology>
    </subcellularLocation>
</comment>
<feature type="transmembrane region" description="Helical" evidence="12">
    <location>
        <begin position="93"/>
        <end position="111"/>
    </location>
</feature>
<evidence type="ECO:0000256" key="7">
    <source>
        <dbReference type="ARBA" id="ARBA00022989"/>
    </source>
</evidence>
<feature type="transmembrane region" description="Helical" evidence="12">
    <location>
        <begin position="227"/>
        <end position="246"/>
    </location>
</feature>
<dbReference type="EMBL" id="MLJW01000053">
    <property type="protein sequence ID" value="OIR05033.1"/>
    <property type="molecule type" value="Genomic_DNA"/>
</dbReference>
<keyword evidence="10" id="KW-0594">Phospholipid biosynthesis</keyword>
<comment type="caution">
    <text evidence="13">The sequence shown here is derived from an EMBL/GenBank/DDBJ whole genome shotgun (WGS) entry which is preliminary data.</text>
</comment>
<dbReference type="GO" id="GO:0005886">
    <property type="term" value="C:plasma membrane"/>
    <property type="evidence" value="ECO:0007669"/>
    <property type="project" value="UniProtKB-SubCell"/>
</dbReference>